<protein>
    <recommendedName>
        <fullName evidence="3">Secreted protein</fullName>
    </recommendedName>
</protein>
<dbReference type="Proteomes" id="UP000279331">
    <property type="component" value="Unassembled WGS sequence"/>
</dbReference>
<reference evidence="1 2" key="1">
    <citation type="submission" date="2018-09" db="EMBL/GenBank/DDBJ databases">
        <authorList>
            <person name="Tagini F."/>
        </authorList>
    </citation>
    <scope>NUCLEOTIDE SEQUENCE [LARGE SCALE GENOMIC DNA]</scope>
    <source>
        <strain evidence="1 2">MK42</strain>
    </source>
</reference>
<evidence type="ECO:0000313" key="1">
    <source>
        <dbReference type="EMBL" id="VAZ82016.1"/>
    </source>
</evidence>
<evidence type="ECO:0000313" key="2">
    <source>
        <dbReference type="Proteomes" id="UP000279331"/>
    </source>
</evidence>
<dbReference type="AlphaFoldDB" id="A0AB38UNC9"/>
<accession>A0AB38UNC9</accession>
<name>A0AB38UNC9_9MYCO</name>
<sequence>MIQPWFPPVALPTINPPEPVLNAASDVLSDLPISSLLSMAELGMCRAALLLSPLIVAMFSTREAAAGLSSGPSPLGAVSILPTGPRSVPGGLSSAAVYGFG</sequence>
<comment type="caution">
    <text evidence="1">The sequence shown here is derived from an EMBL/GenBank/DDBJ whole genome shotgun (WGS) entry which is preliminary data.</text>
</comment>
<evidence type="ECO:0008006" key="3">
    <source>
        <dbReference type="Google" id="ProtNLM"/>
    </source>
</evidence>
<gene>
    <name evidence="1" type="ORF">LAUMK42_00819</name>
</gene>
<proteinExistence type="predicted"/>
<organism evidence="1 2">
    <name type="scientific">Mycobacterium persicum</name>
    <dbReference type="NCBI Taxonomy" id="1487726"/>
    <lineage>
        <taxon>Bacteria</taxon>
        <taxon>Bacillati</taxon>
        <taxon>Actinomycetota</taxon>
        <taxon>Actinomycetes</taxon>
        <taxon>Mycobacteriales</taxon>
        <taxon>Mycobacteriaceae</taxon>
        <taxon>Mycobacterium</taxon>
    </lineage>
</organism>
<dbReference type="EMBL" id="UPHL01000023">
    <property type="protein sequence ID" value="VAZ82016.1"/>
    <property type="molecule type" value="Genomic_DNA"/>
</dbReference>